<dbReference type="InterPro" id="IPR059002">
    <property type="entry name" value="IBH1_N"/>
</dbReference>
<protein>
    <submittedName>
        <fullName evidence="6">Transcription factor like</fullName>
    </submittedName>
</protein>
<dbReference type="GO" id="GO:0006355">
    <property type="term" value="P:regulation of DNA-templated transcription"/>
    <property type="evidence" value="ECO:0007669"/>
    <property type="project" value="InterPro"/>
</dbReference>
<dbReference type="OMA" id="KHMLAFH"/>
<dbReference type="PROSITE" id="PS50888">
    <property type="entry name" value="BHLH"/>
    <property type="match status" value="1"/>
</dbReference>
<dbReference type="InterPro" id="IPR036638">
    <property type="entry name" value="HLH_DNA-bd_sf"/>
</dbReference>
<evidence type="ECO:0000259" key="5">
    <source>
        <dbReference type="PROSITE" id="PS50888"/>
    </source>
</evidence>
<name>A0A2R6QSR5_ACTCC</name>
<dbReference type="OrthoDB" id="786845at2759"/>
<keyword evidence="2" id="KW-0805">Transcription regulation</keyword>
<dbReference type="EMBL" id="NKQK01000013">
    <property type="protein sequence ID" value="PSS14127.1"/>
    <property type="molecule type" value="Genomic_DNA"/>
</dbReference>
<keyword evidence="3" id="KW-0804">Transcription</keyword>
<dbReference type="InterPro" id="IPR011598">
    <property type="entry name" value="bHLH_dom"/>
</dbReference>
<sequence>MTPHLSSTNPSSIKTRFAYKFLRALKRLNRHRPTSPPSPNDIFRGFRMIKMASYASMASAVGSRRGWSRAVLRKIRCRALEIRRRRKCGGMIRRRSGERNKVDKLRNLVPGGEAMDLCSLLDETAHYIGCLTTQVQVMRNIVDLCST</sequence>
<comment type="subcellular location">
    <subcellularLocation>
        <location evidence="1">Nucleus</location>
    </subcellularLocation>
</comment>
<dbReference type="PANTHER" id="PTHR33124:SF40">
    <property type="entry name" value="TRANSCRIPTION FACTOR IBH1"/>
    <property type="match status" value="1"/>
</dbReference>
<feature type="domain" description="BHLH" evidence="5">
    <location>
        <begin position="82"/>
        <end position="131"/>
    </location>
</feature>
<reference evidence="7" key="2">
    <citation type="journal article" date="2018" name="BMC Genomics">
        <title>A manually annotated Actinidia chinensis var. chinensis (kiwifruit) genome highlights the challenges associated with draft genomes and gene prediction in plants.</title>
        <authorList>
            <person name="Pilkington S.M."/>
            <person name="Crowhurst R."/>
            <person name="Hilario E."/>
            <person name="Nardozza S."/>
            <person name="Fraser L."/>
            <person name="Peng Y."/>
            <person name="Gunaseelan K."/>
            <person name="Simpson R."/>
            <person name="Tahir J."/>
            <person name="Deroles S.C."/>
            <person name="Templeton K."/>
            <person name="Luo Z."/>
            <person name="Davy M."/>
            <person name="Cheng C."/>
            <person name="McNeilage M."/>
            <person name="Scaglione D."/>
            <person name="Liu Y."/>
            <person name="Zhang Q."/>
            <person name="Datson P."/>
            <person name="De Silva N."/>
            <person name="Gardiner S.E."/>
            <person name="Bassett H."/>
            <person name="Chagne D."/>
            <person name="McCallum J."/>
            <person name="Dzierzon H."/>
            <person name="Deng C."/>
            <person name="Wang Y.Y."/>
            <person name="Barron L."/>
            <person name="Manako K."/>
            <person name="Bowen J."/>
            <person name="Foster T.M."/>
            <person name="Erridge Z.A."/>
            <person name="Tiffin H."/>
            <person name="Waite C.N."/>
            <person name="Davies K.M."/>
            <person name="Grierson E.P."/>
            <person name="Laing W.A."/>
            <person name="Kirk R."/>
            <person name="Chen X."/>
            <person name="Wood M."/>
            <person name="Montefiori M."/>
            <person name="Brummell D.A."/>
            <person name="Schwinn K.E."/>
            <person name="Catanach A."/>
            <person name="Fullerton C."/>
            <person name="Li D."/>
            <person name="Meiyalaghan S."/>
            <person name="Nieuwenhuizen N."/>
            <person name="Read N."/>
            <person name="Prakash R."/>
            <person name="Hunter D."/>
            <person name="Zhang H."/>
            <person name="McKenzie M."/>
            <person name="Knabel M."/>
            <person name="Harris A."/>
            <person name="Allan A.C."/>
            <person name="Gleave A."/>
            <person name="Chen A."/>
            <person name="Janssen B.J."/>
            <person name="Plunkett B."/>
            <person name="Ampomah-Dwamena C."/>
            <person name="Voogd C."/>
            <person name="Leif D."/>
            <person name="Lafferty D."/>
            <person name="Souleyre E.J.F."/>
            <person name="Varkonyi-Gasic E."/>
            <person name="Gambi F."/>
            <person name="Hanley J."/>
            <person name="Yao J.L."/>
            <person name="Cheung J."/>
            <person name="David K.M."/>
            <person name="Warren B."/>
            <person name="Marsh K."/>
            <person name="Snowden K.C."/>
            <person name="Lin-Wang K."/>
            <person name="Brian L."/>
            <person name="Martinez-Sanchez M."/>
            <person name="Wang M."/>
            <person name="Ileperuma N."/>
            <person name="Macnee N."/>
            <person name="Campin R."/>
            <person name="McAtee P."/>
            <person name="Drummond R.S.M."/>
            <person name="Espley R.V."/>
            <person name="Ireland H.S."/>
            <person name="Wu R."/>
            <person name="Atkinson R.G."/>
            <person name="Karunairetnam S."/>
            <person name="Bulley S."/>
            <person name="Chunkath S."/>
            <person name="Hanley Z."/>
            <person name="Storey R."/>
            <person name="Thrimawithana A.H."/>
            <person name="Thomson S."/>
            <person name="David C."/>
            <person name="Testolin R."/>
            <person name="Huang H."/>
            <person name="Hellens R.P."/>
            <person name="Schaffer R.J."/>
        </authorList>
    </citation>
    <scope>NUCLEOTIDE SEQUENCE [LARGE SCALE GENOMIC DNA]</scope>
    <source>
        <strain evidence="7">cv. Red5</strain>
    </source>
</reference>
<evidence type="ECO:0000313" key="7">
    <source>
        <dbReference type="Proteomes" id="UP000241394"/>
    </source>
</evidence>
<keyword evidence="4" id="KW-0539">Nucleus</keyword>
<dbReference type="PANTHER" id="PTHR33124">
    <property type="entry name" value="TRANSCRIPTION FACTOR IBH1-LIKE 1"/>
    <property type="match status" value="1"/>
</dbReference>
<dbReference type="Gramene" id="PSS14127">
    <property type="protein sequence ID" value="PSS14127"/>
    <property type="gene ID" value="CEY00_Acc14746"/>
</dbReference>
<reference evidence="6 7" key="1">
    <citation type="submission" date="2017-07" db="EMBL/GenBank/DDBJ databases">
        <title>An improved, manually edited Actinidia chinensis var. chinensis (kiwifruit) genome highlights the challenges associated with draft genomes and gene prediction in plants.</title>
        <authorList>
            <person name="Pilkington S."/>
            <person name="Crowhurst R."/>
            <person name="Hilario E."/>
            <person name="Nardozza S."/>
            <person name="Fraser L."/>
            <person name="Peng Y."/>
            <person name="Gunaseelan K."/>
            <person name="Simpson R."/>
            <person name="Tahir J."/>
            <person name="Deroles S."/>
            <person name="Templeton K."/>
            <person name="Luo Z."/>
            <person name="Davy M."/>
            <person name="Cheng C."/>
            <person name="Mcneilage M."/>
            <person name="Scaglione D."/>
            <person name="Liu Y."/>
            <person name="Zhang Q."/>
            <person name="Datson P."/>
            <person name="De Silva N."/>
            <person name="Gardiner S."/>
            <person name="Bassett H."/>
            <person name="Chagne D."/>
            <person name="Mccallum J."/>
            <person name="Dzierzon H."/>
            <person name="Deng C."/>
            <person name="Wang Y.-Y."/>
            <person name="Barron N."/>
            <person name="Manako K."/>
            <person name="Bowen J."/>
            <person name="Foster T."/>
            <person name="Erridge Z."/>
            <person name="Tiffin H."/>
            <person name="Waite C."/>
            <person name="Davies K."/>
            <person name="Grierson E."/>
            <person name="Laing W."/>
            <person name="Kirk R."/>
            <person name="Chen X."/>
            <person name="Wood M."/>
            <person name="Montefiori M."/>
            <person name="Brummell D."/>
            <person name="Schwinn K."/>
            <person name="Catanach A."/>
            <person name="Fullerton C."/>
            <person name="Li D."/>
            <person name="Meiyalaghan S."/>
            <person name="Nieuwenhuizen N."/>
            <person name="Read N."/>
            <person name="Prakash R."/>
            <person name="Hunter D."/>
            <person name="Zhang H."/>
            <person name="Mckenzie M."/>
            <person name="Knabel M."/>
            <person name="Harris A."/>
            <person name="Allan A."/>
            <person name="Chen A."/>
            <person name="Janssen B."/>
            <person name="Plunkett B."/>
            <person name="Dwamena C."/>
            <person name="Voogd C."/>
            <person name="Leif D."/>
            <person name="Lafferty D."/>
            <person name="Souleyre E."/>
            <person name="Varkonyi-Gasic E."/>
            <person name="Gambi F."/>
            <person name="Hanley J."/>
            <person name="Yao J.-L."/>
            <person name="Cheung J."/>
            <person name="David K."/>
            <person name="Warren B."/>
            <person name="Marsh K."/>
            <person name="Snowden K."/>
            <person name="Lin-Wang K."/>
            <person name="Brian L."/>
            <person name="Martinez-Sanchez M."/>
            <person name="Wang M."/>
            <person name="Ileperuma N."/>
            <person name="Macnee N."/>
            <person name="Campin R."/>
            <person name="Mcatee P."/>
            <person name="Drummond R."/>
            <person name="Espley R."/>
            <person name="Ireland H."/>
            <person name="Wu R."/>
            <person name="Atkinson R."/>
            <person name="Karunairetnam S."/>
            <person name="Bulley S."/>
            <person name="Chunkath S."/>
            <person name="Hanley Z."/>
            <person name="Storey R."/>
            <person name="Thrimawithana A."/>
            <person name="Thomson S."/>
            <person name="David C."/>
            <person name="Testolin R."/>
        </authorList>
    </citation>
    <scope>NUCLEOTIDE SEQUENCE [LARGE SCALE GENOMIC DNA]</scope>
    <source>
        <strain evidence="7">cv. Red5</strain>
        <tissue evidence="6">Young leaf</tissue>
    </source>
</reference>
<dbReference type="GO" id="GO:0046983">
    <property type="term" value="F:protein dimerization activity"/>
    <property type="evidence" value="ECO:0007669"/>
    <property type="project" value="InterPro"/>
</dbReference>
<dbReference type="Pfam" id="PF26576">
    <property type="entry name" value="IBH1_N"/>
    <property type="match status" value="1"/>
</dbReference>
<evidence type="ECO:0000256" key="2">
    <source>
        <dbReference type="ARBA" id="ARBA00023015"/>
    </source>
</evidence>
<proteinExistence type="predicted"/>
<dbReference type="STRING" id="1590841.A0A2R6QSR5"/>
<comment type="caution">
    <text evidence="6">The sequence shown here is derived from an EMBL/GenBank/DDBJ whole genome shotgun (WGS) entry which is preliminary data.</text>
</comment>
<gene>
    <name evidence="6" type="ORF">CEY00_Acc14746</name>
</gene>
<dbReference type="InterPro" id="IPR044660">
    <property type="entry name" value="IBH1-like"/>
</dbReference>
<dbReference type="InParanoid" id="A0A2R6QSR5"/>
<dbReference type="AlphaFoldDB" id="A0A2R6QSR5"/>
<accession>A0A2R6QSR5</accession>
<dbReference type="Proteomes" id="UP000241394">
    <property type="component" value="Chromosome LG13"/>
</dbReference>
<dbReference type="GO" id="GO:0005634">
    <property type="term" value="C:nucleus"/>
    <property type="evidence" value="ECO:0007669"/>
    <property type="project" value="UniProtKB-SubCell"/>
</dbReference>
<dbReference type="FunCoup" id="A0A2R6QSR5">
    <property type="interactions" value="273"/>
</dbReference>
<evidence type="ECO:0000256" key="4">
    <source>
        <dbReference type="ARBA" id="ARBA00023242"/>
    </source>
</evidence>
<evidence type="ECO:0000313" key="6">
    <source>
        <dbReference type="EMBL" id="PSS14127.1"/>
    </source>
</evidence>
<organism evidence="6 7">
    <name type="scientific">Actinidia chinensis var. chinensis</name>
    <name type="common">Chinese soft-hair kiwi</name>
    <dbReference type="NCBI Taxonomy" id="1590841"/>
    <lineage>
        <taxon>Eukaryota</taxon>
        <taxon>Viridiplantae</taxon>
        <taxon>Streptophyta</taxon>
        <taxon>Embryophyta</taxon>
        <taxon>Tracheophyta</taxon>
        <taxon>Spermatophyta</taxon>
        <taxon>Magnoliopsida</taxon>
        <taxon>eudicotyledons</taxon>
        <taxon>Gunneridae</taxon>
        <taxon>Pentapetalae</taxon>
        <taxon>asterids</taxon>
        <taxon>Ericales</taxon>
        <taxon>Actinidiaceae</taxon>
        <taxon>Actinidia</taxon>
    </lineage>
</organism>
<evidence type="ECO:0000256" key="1">
    <source>
        <dbReference type="ARBA" id="ARBA00004123"/>
    </source>
</evidence>
<dbReference type="SUPFAM" id="SSF47459">
    <property type="entry name" value="HLH, helix-loop-helix DNA-binding domain"/>
    <property type="match status" value="1"/>
</dbReference>
<evidence type="ECO:0000256" key="3">
    <source>
        <dbReference type="ARBA" id="ARBA00023163"/>
    </source>
</evidence>
<keyword evidence="7" id="KW-1185">Reference proteome</keyword>